<organism evidence="1 2">
    <name type="scientific">Armillaria novae-zelandiae</name>
    <dbReference type="NCBI Taxonomy" id="153914"/>
    <lineage>
        <taxon>Eukaryota</taxon>
        <taxon>Fungi</taxon>
        <taxon>Dikarya</taxon>
        <taxon>Basidiomycota</taxon>
        <taxon>Agaricomycotina</taxon>
        <taxon>Agaricomycetes</taxon>
        <taxon>Agaricomycetidae</taxon>
        <taxon>Agaricales</taxon>
        <taxon>Marasmiineae</taxon>
        <taxon>Physalacriaceae</taxon>
        <taxon>Armillaria</taxon>
    </lineage>
</organism>
<gene>
    <name evidence="1" type="ORF">IW261DRAFT_1415406</name>
</gene>
<evidence type="ECO:0000313" key="2">
    <source>
        <dbReference type="Proteomes" id="UP001175227"/>
    </source>
</evidence>
<accession>A0AA39PP41</accession>
<dbReference type="EMBL" id="JAUEPR010000003">
    <property type="protein sequence ID" value="KAK0487786.1"/>
    <property type="molecule type" value="Genomic_DNA"/>
</dbReference>
<sequence>MSGKHGEEHVKILVAPFKSRQECCGFDYMDWGPESKWPIVSLDICYMNRRPASKIVVGQSRRRSSMGVDGHVIALTIWIVVRVKMINFRCFNTAEPIPRS</sequence>
<evidence type="ECO:0000313" key="1">
    <source>
        <dbReference type="EMBL" id="KAK0487786.1"/>
    </source>
</evidence>
<proteinExistence type="predicted"/>
<dbReference type="AlphaFoldDB" id="A0AA39PP41"/>
<name>A0AA39PP41_9AGAR</name>
<comment type="caution">
    <text evidence="1">The sequence shown here is derived from an EMBL/GenBank/DDBJ whole genome shotgun (WGS) entry which is preliminary data.</text>
</comment>
<reference evidence="1" key="1">
    <citation type="submission" date="2023-06" db="EMBL/GenBank/DDBJ databases">
        <authorList>
            <consortium name="Lawrence Berkeley National Laboratory"/>
            <person name="Ahrendt S."/>
            <person name="Sahu N."/>
            <person name="Indic B."/>
            <person name="Wong-Bajracharya J."/>
            <person name="Merenyi Z."/>
            <person name="Ke H.-M."/>
            <person name="Monk M."/>
            <person name="Kocsube S."/>
            <person name="Drula E."/>
            <person name="Lipzen A."/>
            <person name="Balint B."/>
            <person name="Henrissat B."/>
            <person name="Andreopoulos B."/>
            <person name="Martin F.M."/>
            <person name="Harder C.B."/>
            <person name="Rigling D."/>
            <person name="Ford K.L."/>
            <person name="Foster G.D."/>
            <person name="Pangilinan J."/>
            <person name="Papanicolaou A."/>
            <person name="Barry K."/>
            <person name="LaButti K."/>
            <person name="Viragh M."/>
            <person name="Koriabine M."/>
            <person name="Yan M."/>
            <person name="Riley R."/>
            <person name="Champramary S."/>
            <person name="Plett K.L."/>
            <person name="Tsai I.J."/>
            <person name="Slot J."/>
            <person name="Sipos G."/>
            <person name="Plett J."/>
            <person name="Nagy L.G."/>
            <person name="Grigoriev I.V."/>
        </authorList>
    </citation>
    <scope>NUCLEOTIDE SEQUENCE</scope>
    <source>
        <strain evidence="1">ICMP 16352</strain>
    </source>
</reference>
<dbReference type="Proteomes" id="UP001175227">
    <property type="component" value="Unassembled WGS sequence"/>
</dbReference>
<keyword evidence="2" id="KW-1185">Reference proteome</keyword>
<protein>
    <submittedName>
        <fullName evidence="1">Uncharacterized protein</fullName>
    </submittedName>
</protein>